<accession>A0A836CLT1</accession>
<evidence type="ECO:0000313" key="7">
    <source>
        <dbReference type="Proteomes" id="UP000664859"/>
    </source>
</evidence>
<name>A0A836CLT1_9STRA</name>
<feature type="domain" description="GH26" evidence="5">
    <location>
        <begin position="1"/>
        <end position="337"/>
    </location>
</feature>
<evidence type="ECO:0000256" key="1">
    <source>
        <dbReference type="ARBA" id="ARBA00007754"/>
    </source>
</evidence>
<comment type="similarity">
    <text evidence="1">Belongs to the glycosyl hydrolase 26 family.</text>
</comment>
<dbReference type="Pfam" id="PF02156">
    <property type="entry name" value="Glyco_hydro_26"/>
    <property type="match status" value="1"/>
</dbReference>
<evidence type="ECO:0000256" key="2">
    <source>
        <dbReference type="ARBA" id="ARBA00022801"/>
    </source>
</evidence>
<feature type="chain" id="PRO_5032565991" evidence="4">
    <location>
        <begin position="20"/>
        <end position="358"/>
    </location>
</feature>
<protein>
    <submittedName>
        <fullName evidence="6">Glycoside hydrolase superfamily</fullName>
    </submittedName>
</protein>
<dbReference type="Proteomes" id="UP000664859">
    <property type="component" value="Unassembled WGS sequence"/>
</dbReference>
<dbReference type="SUPFAM" id="SSF51445">
    <property type="entry name" value="(Trans)glycosidases"/>
    <property type="match status" value="1"/>
</dbReference>
<keyword evidence="3" id="KW-0326">Glycosidase</keyword>
<keyword evidence="2 6" id="KW-0378">Hydrolase</keyword>
<dbReference type="InterPro" id="IPR017853">
    <property type="entry name" value="GH"/>
</dbReference>
<keyword evidence="4" id="KW-0732">Signal</keyword>
<evidence type="ECO:0000256" key="4">
    <source>
        <dbReference type="SAM" id="SignalP"/>
    </source>
</evidence>
<reference evidence="6" key="1">
    <citation type="submission" date="2021-02" db="EMBL/GenBank/DDBJ databases">
        <title>First Annotated Genome of the Yellow-green Alga Tribonema minus.</title>
        <authorList>
            <person name="Mahan K.M."/>
        </authorList>
    </citation>
    <scope>NUCLEOTIDE SEQUENCE</scope>
    <source>
        <strain evidence="6">UTEX B ZZ1240</strain>
    </source>
</reference>
<dbReference type="PANTHER" id="PTHR40079:SF4">
    <property type="entry name" value="GH26 DOMAIN-CONTAINING PROTEIN-RELATED"/>
    <property type="match status" value="1"/>
</dbReference>
<evidence type="ECO:0000313" key="6">
    <source>
        <dbReference type="EMBL" id="KAG5191275.1"/>
    </source>
</evidence>
<gene>
    <name evidence="6" type="ORF">JKP88DRAFT_251608</name>
</gene>
<dbReference type="PANTHER" id="PTHR40079">
    <property type="entry name" value="MANNAN ENDO-1,4-BETA-MANNOSIDASE E-RELATED"/>
    <property type="match status" value="1"/>
</dbReference>
<evidence type="ECO:0000256" key="3">
    <source>
        <dbReference type="ARBA" id="ARBA00023295"/>
    </source>
</evidence>
<dbReference type="GO" id="GO:0016985">
    <property type="term" value="F:mannan endo-1,4-beta-mannosidase activity"/>
    <property type="evidence" value="ECO:0007669"/>
    <property type="project" value="InterPro"/>
</dbReference>
<sequence>MARWTAMMLALGIGVRVLSLEYTTSTTTSTSSYEDTQAVEYAYEGSDSTTPQEALYDDVITDADDSHGIQLASLQRTGAKRKTYAGARFAGDNTVFKREHEWGVKFDVLTVYRPIESVGYEYIKTEGKQLQLVTEINGSVSDIANGRFDSSVRKLAKAIAKKGTVVWIRQLHEFNSENTYHWCVYPYSQRKIATFKRAWRHLVNIYREEKAPVLFQLTYIAQNPHNDRTPFAHFYPGREYVDHVGVDIYVNPGSRLVSLKTRLQDNVYSQLSQFGKPIFIGEVSCTDKGLDKAKWIYDAWHDLAVYFPRITIVSWFLEDKGGKRQWNLHTKKEISAFVNGLHEFRKLCSHAHQLIQDS</sequence>
<dbReference type="PROSITE" id="PS51764">
    <property type="entry name" value="GH26"/>
    <property type="match status" value="1"/>
</dbReference>
<dbReference type="AlphaFoldDB" id="A0A836CLT1"/>
<keyword evidence="7" id="KW-1185">Reference proteome</keyword>
<dbReference type="InterPro" id="IPR000805">
    <property type="entry name" value="Glyco_hydro_26"/>
</dbReference>
<proteinExistence type="inferred from homology"/>
<dbReference type="InterPro" id="IPR022790">
    <property type="entry name" value="GH26_dom"/>
</dbReference>
<dbReference type="EMBL" id="JAFCMP010000021">
    <property type="protein sequence ID" value="KAG5191275.1"/>
    <property type="molecule type" value="Genomic_DNA"/>
</dbReference>
<feature type="signal peptide" evidence="4">
    <location>
        <begin position="1"/>
        <end position="19"/>
    </location>
</feature>
<dbReference type="GO" id="GO:0006080">
    <property type="term" value="P:substituted mannan metabolic process"/>
    <property type="evidence" value="ECO:0007669"/>
    <property type="project" value="InterPro"/>
</dbReference>
<dbReference type="Gene3D" id="3.20.20.80">
    <property type="entry name" value="Glycosidases"/>
    <property type="match status" value="1"/>
</dbReference>
<evidence type="ECO:0000259" key="5">
    <source>
        <dbReference type="PROSITE" id="PS51764"/>
    </source>
</evidence>
<comment type="caution">
    <text evidence="6">The sequence shown here is derived from an EMBL/GenBank/DDBJ whole genome shotgun (WGS) entry which is preliminary data.</text>
</comment>
<organism evidence="6 7">
    <name type="scientific">Tribonema minus</name>
    <dbReference type="NCBI Taxonomy" id="303371"/>
    <lineage>
        <taxon>Eukaryota</taxon>
        <taxon>Sar</taxon>
        <taxon>Stramenopiles</taxon>
        <taxon>Ochrophyta</taxon>
        <taxon>PX clade</taxon>
        <taxon>Xanthophyceae</taxon>
        <taxon>Tribonematales</taxon>
        <taxon>Tribonemataceae</taxon>
        <taxon>Tribonema</taxon>
    </lineage>
</organism>
<dbReference type="OrthoDB" id="428177at2759"/>